<dbReference type="EMBL" id="JBEPSB010000014">
    <property type="protein sequence ID" value="MET4561761.1"/>
    <property type="molecule type" value="Genomic_DNA"/>
</dbReference>
<keyword evidence="1" id="KW-0472">Membrane</keyword>
<keyword evidence="1" id="KW-0812">Transmembrane</keyword>
<protein>
    <submittedName>
        <fullName evidence="2">Uncharacterized protein</fullName>
    </submittedName>
</protein>
<keyword evidence="1" id="KW-1133">Transmembrane helix</keyword>
<keyword evidence="3" id="KW-1185">Reference proteome</keyword>
<sequence>SETKQPVAGTISTTGWVNAFLISVLYTGVSPLKWLGFFL</sequence>
<proteinExistence type="predicted"/>
<name>A0ABV2PLG1_9BACI</name>
<evidence type="ECO:0000313" key="2">
    <source>
        <dbReference type="EMBL" id="MET4561761.1"/>
    </source>
</evidence>
<feature type="transmembrane region" description="Helical" evidence="1">
    <location>
        <begin position="7"/>
        <end position="29"/>
    </location>
</feature>
<evidence type="ECO:0000313" key="3">
    <source>
        <dbReference type="Proteomes" id="UP001549363"/>
    </source>
</evidence>
<gene>
    <name evidence="2" type="ORF">ABIA69_002931</name>
</gene>
<accession>A0ABV2PLG1</accession>
<feature type="non-terminal residue" evidence="2">
    <location>
        <position position="1"/>
    </location>
</feature>
<evidence type="ECO:0000256" key="1">
    <source>
        <dbReference type="SAM" id="Phobius"/>
    </source>
</evidence>
<reference evidence="2 3" key="1">
    <citation type="submission" date="2024-06" db="EMBL/GenBank/DDBJ databases">
        <title>Sorghum-associated microbial communities from plants grown in Nebraska, USA.</title>
        <authorList>
            <person name="Schachtman D."/>
        </authorList>
    </citation>
    <scope>NUCLEOTIDE SEQUENCE [LARGE SCALE GENOMIC DNA]</scope>
    <source>
        <strain evidence="2 3">736</strain>
    </source>
</reference>
<dbReference type="Proteomes" id="UP001549363">
    <property type="component" value="Unassembled WGS sequence"/>
</dbReference>
<comment type="caution">
    <text evidence="2">The sequence shown here is derived from an EMBL/GenBank/DDBJ whole genome shotgun (WGS) entry which is preliminary data.</text>
</comment>
<organism evidence="2 3">
    <name type="scientific">Lysinibacillus parviboronicapiens</name>
    <dbReference type="NCBI Taxonomy" id="436516"/>
    <lineage>
        <taxon>Bacteria</taxon>
        <taxon>Bacillati</taxon>
        <taxon>Bacillota</taxon>
        <taxon>Bacilli</taxon>
        <taxon>Bacillales</taxon>
        <taxon>Bacillaceae</taxon>
        <taxon>Lysinibacillus</taxon>
    </lineage>
</organism>